<dbReference type="InterPro" id="IPR010259">
    <property type="entry name" value="S8pro/Inhibitor_I9"/>
</dbReference>
<dbReference type="Gramene" id="Kaladp0016s0147.1.v1.1">
    <property type="protein sequence ID" value="Kaladp0016s0147.1.v1.1.CDS.1"/>
    <property type="gene ID" value="Kaladp0016s0147.v1.1"/>
</dbReference>
<dbReference type="InterPro" id="IPR045051">
    <property type="entry name" value="SBT"/>
</dbReference>
<dbReference type="FunFam" id="3.40.50.200:FF:000006">
    <property type="entry name" value="Subtilisin-like protease SBT1.5"/>
    <property type="match status" value="1"/>
</dbReference>
<evidence type="ECO:0000259" key="10">
    <source>
        <dbReference type="Pfam" id="PF02225"/>
    </source>
</evidence>
<dbReference type="FunFam" id="3.50.30.30:FF:000005">
    <property type="entry name" value="subtilisin-like protease SBT1.5"/>
    <property type="match status" value="1"/>
</dbReference>
<dbReference type="PROSITE" id="PS00138">
    <property type="entry name" value="SUBTILASE_SER"/>
    <property type="match status" value="1"/>
</dbReference>
<dbReference type="InterPro" id="IPR034197">
    <property type="entry name" value="Peptidases_S8_3"/>
</dbReference>
<protein>
    <recommendedName>
        <fullName evidence="15">Subtilisin-like protease SBT1.1</fullName>
    </recommendedName>
</protein>
<dbReference type="Gene3D" id="3.40.50.200">
    <property type="entry name" value="Peptidase S8/S53 domain"/>
    <property type="match status" value="1"/>
</dbReference>
<evidence type="ECO:0000256" key="4">
    <source>
        <dbReference type="ARBA" id="ARBA00022801"/>
    </source>
</evidence>
<feature type="active site" description="Charge relay system" evidence="6 7">
    <location>
        <position position="145"/>
    </location>
</feature>
<name>A0A7N0T0A9_KALFE</name>
<dbReference type="InterPro" id="IPR037045">
    <property type="entry name" value="S8pro/Inhibitor_I9_sf"/>
</dbReference>
<dbReference type="Pfam" id="PF17766">
    <property type="entry name" value="fn3_6"/>
    <property type="match status" value="1"/>
</dbReference>
<dbReference type="OMA" id="VCERGMN"/>
<dbReference type="Pfam" id="PF05922">
    <property type="entry name" value="Inhibitor_I9"/>
    <property type="match status" value="1"/>
</dbReference>
<dbReference type="Gramene" id="Kaladp0016s0147.2.v1.1">
    <property type="protein sequence ID" value="Kaladp0016s0147.2.v1.1.CDS.1"/>
    <property type="gene ID" value="Kaladp0016s0147.v1.1"/>
</dbReference>
<feature type="chain" id="PRO_5036401857" description="Subtilisin-like protease SBT1.1" evidence="8">
    <location>
        <begin position="25"/>
        <end position="763"/>
    </location>
</feature>
<dbReference type="CDD" id="cd02120">
    <property type="entry name" value="PA_subtilisin_like"/>
    <property type="match status" value="1"/>
</dbReference>
<dbReference type="PRINTS" id="PR00723">
    <property type="entry name" value="SUBTILISIN"/>
</dbReference>
<feature type="domain" description="Peptidase S8/S53" evidence="9">
    <location>
        <begin position="137"/>
        <end position="604"/>
    </location>
</feature>
<dbReference type="CDD" id="cd04852">
    <property type="entry name" value="Peptidases_S8_3"/>
    <property type="match status" value="1"/>
</dbReference>
<dbReference type="InterPro" id="IPR036852">
    <property type="entry name" value="Peptidase_S8/S53_dom_sf"/>
</dbReference>
<evidence type="ECO:0008006" key="15">
    <source>
        <dbReference type="Google" id="ProtNLM"/>
    </source>
</evidence>
<dbReference type="Gene3D" id="3.50.30.30">
    <property type="match status" value="1"/>
</dbReference>
<evidence type="ECO:0000256" key="5">
    <source>
        <dbReference type="ARBA" id="ARBA00022825"/>
    </source>
</evidence>
<evidence type="ECO:0000256" key="8">
    <source>
        <dbReference type="SAM" id="SignalP"/>
    </source>
</evidence>
<evidence type="ECO:0000256" key="1">
    <source>
        <dbReference type="ARBA" id="ARBA00011073"/>
    </source>
</evidence>
<dbReference type="PROSITE" id="PS51892">
    <property type="entry name" value="SUBTILASE"/>
    <property type="match status" value="1"/>
</dbReference>
<evidence type="ECO:0000259" key="11">
    <source>
        <dbReference type="Pfam" id="PF05922"/>
    </source>
</evidence>
<keyword evidence="14" id="KW-1185">Reference proteome</keyword>
<organism evidence="13 14">
    <name type="scientific">Kalanchoe fedtschenkoi</name>
    <name type="common">Lavender scallops</name>
    <name type="synonym">South American air plant</name>
    <dbReference type="NCBI Taxonomy" id="63787"/>
    <lineage>
        <taxon>Eukaryota</taxon>
        <taxon>Viridiplantae</taxon>
        <taxon>Streptophyta</taxon>
        <taxon>Embryophyta</taxon>
        <taxon>Tracheophyta</taxon>
        <taxon>Spermatophyta</taxon>
        <taxon>Magnoliopsida</taxon>
        <taxon>eudicotyledons</taxon>
        <taxon>Gunneridae</taxon>
        <taxon>Pentapetalae</taxon>
        <taxon>Saxifragales</taxon>
        <taxon>Crassulaceae</taxon>
        <taxon>Kalanchoe</taxon>
    </lineage>
</organism>
<dbReference type="GO" id="GO:0006508">
    <property type="term" value="P:proteolysis"/>
    <property type="evidence" value="ECO:0007669"/>
    <property type="project" value="UniProtKB-KW"/>
</dbReference>
<evidence type="ECO:0000256" key="6">
    <source>
        <dbReference type="PIRSR" id="PIRSR615500-1"/>
    </source>
</evidence>
<dbReference type="InterPro" id="IPR023828">
    <property type="entry name" value="Peptidase_S8_Ser-AS"/>
</dbReference>
<keyword evidence="3 8" id="KW-0732">Signal</keyword>
<sequence length="763" mass="81012">MGLGSFTVCTLLLWTMAASTASDASQTYIIHIDASKVENLERSLQETRQMYESMIKLSADDGLETSAPQLLYVYQTAMSGFAAKLSIEQSELLKKADGVLSVTPDELLSLHTTYSPQFLDLLDGEGLWRKSEKMASSDVIVGIVDTGIWPEHGSFRDTNMPPVPSKWRGSCETGRRFSRSNCNRKLIGARFFYKGYESSIGKINRTEEFLSPRDSHGHGTHTASTAAGNRIAGASMLRFANGTASGISPGSRIAAYKACWAQGCASSDLMAAIDRAVADGVDVLSLSLGGFPKPYYGDSIAIASFGAVQKGVFVSCSAGNLGPLSSSVSNTAPWIMTVGASSMDRHFPAFVKLGSGRQLIGSSLYPGEGADKLPVVYRQSAGGDGAEFCTNGTLDRRLVKGKIVVCEYGIISRTAKGAEVKKAGGAGMLLLNHENAGEELLADAHVLPAASLGASAAKILGSYLNSSNPTASMSFKGTTYGDLAPRVSAFSSRGPNAVDLDVIKPDVIAPGLNILAAWPPTISPSMLDSDKRRVNFNILSGTSMSCPHVSGAAALLKSVHPRWSPAAIKSALMTTAYTVNNRLLPISDSSGSAPAKDGTPFTFGSGHVDPERASDPGLIYDMSATDYLRYLCGLNYSSSQISAFAGGNFTCPPNPISHSGRLNYPSFAVNFISPNTSLIHTRTVTNVGEAPSTYRLQVVAPEGVRVSVQPRTLPFRNLGQKLSYRVRFTSLKSFSGATGPSFGSIMWVSGHYRVRSPVAIAWL</sequence>
<feature type="domain" description="Inhibitor I9" evidence="11">
    <location>
        <begin position="27"/>
        <end position="111"/>
    </location>
</feature>
<reference evidence="13" key="1">
    <citation type="submission" date="2021-01" db="UniProtKB">
        <authorList>
            <consortium name="EnsemblPlants"/>
        </authorList>
    </citation>
    <scope>IDENTIFICATION</scope>
</reference>
<dbReference type="InterPro" id="IPR041469">
    <property type="entry name" value="Subtilisin-like_FN3"/>
</dbReference>
<evidence type="ECO:0000256" key="7">
    <source>
        <dbReference type="PROSITE-ProRule" id="PRU01240"/>
    </source>
</evidence>
<dbReference type="Pfam" id="PF02225">
    <property type="entry name" value="PA"/>
    <property type="match status" value="1"/>
</dbReference>
<feature type="domain" description="Subtilisin-like protease fibronectin type-III" evidence="12">
    <location>
        <begin position="662"/>
        <end position="760"/>
    </location>
</feature>
<dbReference type="EnsemblPlants" id="Kaladp0016s0147.1.v1.1">
    <property type="protein sequence ID" value="Kaladp0016s0147.1.v1.1.CDS.1"/>
    <property type="gene ID" value="Kaladp0016s0147.v1.1"/>
</dbReference>
<proteinExistence type="inferred from homology"/>
<feature type="domain" description="PA" evidence="10">
    <location>
        <begin position="373"/>
        <end position="459"/>
    </location>
</feature>
<dbReference type="Gene3D" id="2.60.40.2310">
    <property type="match status" value="1"/>
</dbReference>
<evidence type="ECO:0000256" key="3">
    <source>
        <dbReference type="ARBA" id="ARBA00022729"/>
    </source>
</evidence>
<keyword evidence="5 7" id="KW-0720">Serine protease</keyword>
<dbReference type="AlphaFoldDB" id="A0A7N0T0A9"/>
<dbReference type="GO" id="GO:0004252">
    <property type="term" value="F:serine-type endopeptidase activity"/>
    <property type="evidence" value="ECO:0007669"/>
    <property type="project" value="UniProtKB-UniRule"/>
</dbReference>
<dbReference type="Proteomes" id="UP000594263">
    <property type="component" value="Unplaced"/>
</dbReference>
<evidence type="ECO:0000313" key="13">
    <source>
        <dbReference type="EnsemblPlants" id="Kaladp0016s0147.1.v1.1.CDS.1"/>
    </source>
</evidence>
<dbReference type="InterPro" id="IPR000209">
    <property type="entry name" value="Peptidase_S8/S53_dom"/>
</dbReference>
<dbReference type="InterPro" id="IPR003137">
    <property type="entry name" value="PA_domain"/>
</dbReference>
<dbReference type="InterPro" id="IPR015500">
    <property type="entry name" value="Peptidase_S8_subtilisin-rel"/>
</dbReference>
<keyword evidence="2 7" id="KW-0645">Protease</keyword>
<dbReference type="PANTHER" id="PTHR10795">
    <property type="entry name" value="PROPROTEIN CONVERTASE SUBTILISIN/KEXIN"/>
    <property type="match status" value="1"/>
</dbReference>
<evidence type="ECO:0000313" key="14">
    <source>
        <dbReference type="Proteomes" id="UP000594263"/>
    </source>
</evidence>
<evidence type="ECO:0000259" key="9">
    <source>
        <dbReference type="Pfam" id="PF00082"/>
    </source>
</evidence>
<dbReference type="EnsemblPlants" id="Kaladp0016s0147.2.v1.1">
    <property type="protein sequence ID" value="Kaladp0016s0147.2.v1.1.CDS.1"/>
    <property type="gene ID" value="Kaladp0016s0147.v1.1"/>
</dbReference>
<evidence type="ECO:0000256" key="2">
    <source>
        <dbReference type="ARBA" id="ARBA00022670"/>
    </source>
</evidence>
<dbReference type="Gene3D" id="3.30.70.80">
    <property type="entry name" value="Peptidase S8 propeptide/proteinase inhibitor I9"/>
    <property type="match status" value="1"/>
</dbReference>
<dbReference type="Pfam" id="PF00082">
    <property type="entry name" value="Peptidase_S8"/>
    <property type="match status" value="1"/>
</dbReference>
<feature type="active site" description="Charge relay system" evidence="6 7">
    <location>
        <position position="218"/>
    </location>
</feature>
<accession>A0A7N0T0A9</accession>
<dbReference type="SUPFAM" id="SSF52743">
    <property type="entry name" value="Subtilisin-like"/>
    <property type="match status" value="1"/>
</dbReference>
<feature type="active site" description="Charge relay system" evidence="6 7">
    <location>
        <position position="543"/>
    </location>
</feature>
<comment type="similarity">
    <text evidence="1 7">Belongs to the peptidase S8 family.</text>
</comment>
<evidence type="ECO:0000259" key="12">
    <source>
        <dbReference type="Pfam" id="PF17766"/>
    </source>
</evidence>
<keyword evidence="4 7" id="KW-0378">Hydrolase</keyword>
<feature type="signal peptide" evidence="8">
    <location>
        <begin position="1"/>
        <end position="24"/>
    </location>
</feature>